<dbReference type="KEGG" id="snq:CP978_16980"/>
<evidence type="ECO:0000313" key="2">
    <source>
        <dbReference type="EMBL" id="QEV40013.1"/>
    </source>
</evidence>
<sequence>MSLGRKSHLTGTSSVPYRSAACRIGTHPVCAESSPVSAPIDVPVIYEVCDCPCHSAVGLATPVGVAP</sequence>
<protein>
    <submittedName>
        <fullName evidence="1">Uncharacterized protein</fullName>
    </submittedName>
</protein>
<dbReference type="AlphaFoldDB" id="A0A0B5DE31"/>
<name>A0A0B5DE31_9ACTN</name>
<dbReference type="Proteomes" id="UP000031526">
    <property type="component" value="Chromosome"/>
</dbReference>
<dbReference type="EMBL" id="CP023747">
    <property type="protein sequence ID" value="QEV40013.1"/>
    <property type="molecule type" value="Genomic_DNA"/>
</dbReference>
<dbReference type="STRING" id="40318.SNOD_16700"/>
<evidence type="ECO:0000313" key="4">
    <source>
        <dbReference type="Proteomes" id="UP000325763"/>
    </source>
</evidence>
<reference evidence="2 4" key="3">
    <citation type="submission" date="2017-09" db="EMBL/GenBank/DDBJ databases">
        <title>Streptomyces genome completion.</title>
        <authorList>
            <person name="Lee N."/>
            <person name="Cho B.-K."/>
        </authorList>
    </citation>
    <scope>NUCLEOTIDE SEQUENCE [LARGE SCALE GENOMIC DNA]</scope>
    <source>
        <strain evidence="2 4">ATCC 14899</strain>
    </source>
</reference>
<dbReference type="Proteomes" id="UP000325763">
    <property type="component" value="Chromosome"/>
</dbReference>
<dbReference type="HOGENOM" id="CLU_200600_0_0_11"/>
<gene>
    <name evidence="2" type="ORF">CP978_16980</name>
    <name evidence="1" type="ORF">SNOD_16700</name>
</gene>
<reference evidence="3" key="1">
    <citation type="submission" date="2014-09" db="EMBL/GenBank/DDBJ databases">
        <title>Sequence of the Streptomyces nodosus genome.</title>
        <authorList>
            <person name="Sweeney P."/>
            <person name="Stephens N."/>
            <person name="Murphy C."/>
            <person name="Caffrey P."/>
        </authorList>
    </citation>
    <scope>NUCLEOTIDE SEQUENCE [LARGE SCALE GENOMIC DNA]</scope>
    <source>
        <strain evidence="3">ATCC 14899</strain>
    </source>
</reference>
<accession>A0A0B5DE31</accession>
<reference evidence="1 3" key="2">
    <citation type="journal article" date="2016" name="Appl. Microbiol. Biotechnol.">
        <title>Exploiting the genome sequence of Streptomyces nodosus for enhanced antibiotic production.</title>
        <authorList>
            <person name="Sweeney P."/>
            <person name="Murphy C.D."/>
            <person name="Caffrey P."/>
        </authorList>
    </citation>
    <scope>NUCLEOTIDE SEQUENCE [LARGE SCALE GENOMIC DNA]</scope>
    <source>
        <strain evidence="1 3">ATCC 14899</strain>
    </source>
</reference>
<keyword evidence="3" id="KW-1185">Reference proteome</keyword>
<dbReference type="EMBL" id="CP009313">
    <property type="protein sequence ID" value="AJE41474.1"/>
    <property type="molecule type" value="Genomic_DNA"/>
</dbReference>
<organism evidence="1 3">
    <name type="scientific">Streptomyces nodosus</name>
    <dbReference type="NCBI Taxonomy" id="40318"/>
    <lineage>
        <taxon>Bacteria</taxon>
        <taxon>Bacillati</taxon>
        <taxon>Actinomycetota</taxon>
        <taxon>Actinomycetes</taxon>
        <taxon>Kitasatosporales</taxon>
        <taxon>Streptomycetaceae</taxon>
        <taxon>Streptomyces</taxon>
    </lineage>
</organism>
<evidence type="ECO:0000313" key="3">
    <source>
        <dbReference type="Proteomes" id="UP000031526"/>
    </source>
</evidence>
<proteinExistence type="predicted"/>
<evidence type="ECO:0000313" key="1">
    <source>
        <dbReference type="EMBL" id="AJE41474.1"/>
    </source>
</evidence>